<keyword evidence="2" id="KW-0812">Transmembrane</keyword>
<dbReference type="RefSeq" id="XP_070919815.1">
    <property type="nucleotide sequence ID" value="XM_071063714.1"/>
</dbReference>
<feature type="transmembrane region" description="Helical" evidence="2">
    <location>
        <begin position="55"/>
        <end position="79"/>
    </location>
</feature>
<keyword evidence="2" id="KW-1133">Transmembrane helix</keyword>
<organism evidence="3 4">
    <name type="scientific">Madurella fahalii</name>
    <dbReference type="NCBI Taxonomy" id="1157608"/>
    <lineage>
        <taxon>Eukaryota</taxon>
        <taxon>Fungi</taxon>
        <taxon>Dikarya</taxon>
        <taxon>Ascomycota</taxon>
        <taxon>Pezizomycotina</taxon>
        <taxon>Sordariomycetes</taxon>
        <taxon>Sordariomycetidae</taxon>
        <taxon>Sordariales</taxon>
        <taxon>Sordariales incertae sedis</taxon>
        <taxon>Madurella</taxon>
    </lineage>
</organism>
<dbReference type="GeneID" id="98179037"/>
<evidence type="ECO:0000256" key="2">
    <source>
        <dbReference type="SAM" id="Phobius"/>
    </source>
</evidence>
<reference evidence="3 4" key="1">
    <citation type="submission" date="2024-09" db="EMBL/GenBank/DDBJ databases">
        <title>Itraconazole resistance in Madurella fahalii resulting from another homologue of gene encoding cytochrome P450 14-alpha sterol demethylase (CYP51).</title>
        <authorList>
            <person name="Yoshioka I."/>
            <person name="Fahal A.H."/>
            <person name="Kaneko S."/>
            <person name="Yaguchi T."/>
        </authorList>
    </citation>
    <scope>NUCLEOTIDE SEQUENCE [LARGE SCALE GENOMIC DNA]</scope>
    <source>
        <strain evidence="3 4">IFM 68171</strain>
    </source>
</reference>
<evidence type="ECO:0000313" key="4">
    <source>
        <dbReference type="Proteomes" id="UP001628179"/>
    </source>
</evidence>
<feature type="region of interest" description="Disordered" evidence="1">
    <location>
        <begin position="96"/>
        <end position="120"/>
    </location>
</feature>
<feature type="region of interest" description="Disordered" evidence="1">
    <location>
        <begin position="1"/>
        <end position="49"/>
    </location>
</feature>
<feature type="transmembrane region" description="Helical" evidence="2">
    <location>
        <begin position="182"/>
        <end position="204"/>
    </location>
</feature>
<dbReference type="Proteomes" id="UP001628179">
    <property type="component" value="Unassembled WGS sequence"/>
</dbReference>
<gene>
    <name evidence="3" type="ORF">MFIFM68171_08294</name>
</gene>
<accession>A0ABQ0GK03</accession>
<feature type="compositionally biased region" description="Low complexity" evidence="1">
    <location>
        <begin position="103"/>
        <end position="120"/>
    </location>
</feature>
<proteinExistence type="predicted"/>
<dbReference type="EMBL" id="BAAFSV010000004">
    <property type="protein sequence ID" value="GAB1318084.1"/>
    <property type="molecule type" value="Genomic_DNA"/>
</dbReference>
<sequence>MDLPTNHPSAVYSSPSYGLPYPPTPTYPPAPTIPSRPPSPPPPAPQRNRRQQNRVYLFLGALKNLLLTAVSATLAIWALHLAKDFSSSYSYSHPLHRQDGFDNNNNNNNPPQHPASTPTTAAADATLAVVSALLLVLWTLAYALHFVNAGARLAEPIRSADDGDVPRSVPFIRGDRNSVRRYLVVLAGMVGLHLVVMVAGWVWLGRMVKAGLGGRSGGVDVVGAAGMAGMAGCHVVKSLGLAGWYFVDGAGRERGEDGKGGIELADVAPAARDVEGGGAAGHGVGDGDGCDRLGVLRVLHPSLYFI</sequence>
<feature type="transmembrane region" description="Helical" evidence="2">
    <location>
        <begin position="224"/>
        <end position="247"/>
    </location>
</feature>
<comment type="caution">
    <text evidence="3">The sequence shown here is derived from an EMBL/GenBank/DDBJ whole genome shotgun (WGS) entry which is preliminary data.</text>
</comment>
<protein>
    <submittedName>
        <fullName evidence="3">Uncharacterized protein</fullName>
    </submittedName>
</protein>
<name>A0ABQ0GK03_9PEZI</name>
<feature type="transmembrane region" description="Helical" evidence="2">
    <location>
        <begin position="125"/>
        <end position="144"/>
    </location>
</feature>
<evidence type="ECO:0000313" key="3">
    <source>
        <dbReference type="EMBL" id="GAB1318084.1"/>
    </source>
</evidence>
<keyword evidence="2" id="KW-0472">Membrane</keyword>
<keyword evidence="4" id="KW-1185">Reference proteome</keyword>
<evidence type="ECO:0000256" key="1">
    <source>
        <dbReference type="SAM" id="MobiDB-lite"/>
    </source>
</evidence>
<feature type="compositionally biased region" description="Pro residues" evidence="1">
    <location>
        <begin position="20"/>
        <end position="45"/>
    </location>
</feature>